<organism evidence="4 5">
    <name type="scientific">Microbacterium imperiale</name>
    <dbReference type="NCBI Taxonomy" id="33884"/>
    <lineage>
        <taxon>Bacteria</taxon>
        <taxon>Bacillati</taxon>
        <taxon>Actinomycetota</taxon>
        <taxon>Actinomycetes</taxon>
        <taxon>Micrococcales</taxon>
        <taxon>Microbacteriaceae</taxon>
        <taxon>Microbacterium</taxon>
    </lineage>
</organism>
<reference evidence="4" key="2">
    <citation type="submission" date="2023-01" db="EMBL/GenBank/DDBJ databases">
        <authorList>
            <person name="Sun Q."/>
            <person name="Evtushenko L."/>
        </authorList>
    </citation>
    <scope>NUCLEOTIDE SEQUENCE</scope>
    <source>
        <strain evidence="4">VKM Ac-1447</strain>
    </source>
</reference>
<keyword evidence="5" id="KW-1185">Reference proteome</keyword>
<reference evidence="4" key="1">
    <citation type="journal article" date="2014" name="Int. J. Syst. Evol. Microbiol.">
        <title>Complete genome sequence of Corynebacterium casei LMG S-19264T (=DSM 44701T), isolated from a smear-ripened cheese.</title>
        <authorList>
            <consortium name="US DOE Joint Genome Institute (JGI-PGF)"/>
            <person name="Walter F."/>
            <person name="Albersmeier A."/>
            <person name="Kalinowski J."/>
            <person name="Ruckert C."/>
        </authorList>
    </citation>
    <scope>NUCLEOTIDE SEQUENCE</scope>
    <source>
        <strain evidence="4">VKM Ac-1447</strain>
    </source>
</reference>
<dbReference type="Pfam" id="PF01497">
    <property type="entry name" value="Peripla_BP_2"/>
    <property type="match status" value="1"/>
</dbReference>
<comment type="caution">
    <text evidence="4">The sequence shown here is derived from an EMBL/GenBank/DDBJ whole genome shotgun (WGS) entry which is preliminary data.</text>
</comment>
<feature type="domain" description="Fe/B12 periplasmic-binding" evidence="3">
    <location>
        <begin position="83"/>
        <end position="368"/>
    </location>
</feature>
<sequence>MSRTARVRPPLTDASLFQETAMRPRVALSLVLAPAIALALTACGASEAVDRAAAVQPGAGTTTYPLVIDNCGTEVTIESAPQRVVSLDQNSTEILLSLGLADRIVGTASWTDPILPALAEANAAVPRLADNAPTYEVVLGADPDFVTASFGRHFAAGGVAERARFAETGIPSYLSPTDCDNGESVNGGGTRTTPLTIDALYDEIAELGEIFDVSDRADALIADLQARAAAATDEMDAAGASVAFWFADTKTPYVAGGLGSAALLASTTGFDNVFSDLTDDWPATTWENLVARDPDVLVLGDLQRDRFPGDRLDDKIAFLESDPLTRTMDAVQNERYIALHGAELNPSIRFVDGLEKIEAWWRAHRDEL</sequence>
<dbReference type="InterPro" id="IPR050902">
    <property type="entry name" value="ABC_Transporter_SBP"/>
</dbReference>
<name>A0A9W6HI81_9MICO</name>
<dbReference type="Proteomes" id="UP001142317">
    <property type="component" value="Unassembled WGS sequence"/>
</dbReference>
<evidence type="ECO:0000313" key="5">
    <source>
        <dbReference type="Proteomes" id="UP001142317"/>
    </source>
</evidence>
<evidence type="ECO:0000256" key="1">
    <source>
        <dbReference type="ARBA" id="ARBA00008814"/>
    </source>
</evidence>
<dbReference type="PANTHER" id="PTHR30535">
    <property type="entry name" value="VITAMIN B12-BINDING PROTEIN"/>
    <property type="match status" value="1"/>
</dbReference>
<feature type="coiled-coil region" evidence="2">
    <location>
        <begin position="214"/>
        <end position="241"/>
    </location>
</feature>
<dbReference type="Gene3D" id="3.40.50.1980">
    <property type="entry name" value="Nitrogenase molybdenum iron protein domain"/>
    <property type="match status" value="2"/>
</dbReference>
<evidence type="ECO:0000313" key="4">
    <source>
        <dbReference type="EMBL" id="GLJ80621.1"/>
    </source>
</evidence>
<protein>
    <submittedName>
        <fullName evidence="4">ABC transporter substrate-binding protein</fullName>
    </submittedName>
</protein>
<dbReference type="SUPFAM" id="SSF53807">
    <property type="entry name" value="Helical backbone' metal receptor"/>
    <property type="match status" value="1"/>
</dbReference>
<dbReference type="PROSITE" id="PS50983">
    <property type="entry name" value="FE_B12_PBP"/>
    <property type="match status" value="1"/>
</dbReference>
<keyword evidence="2" id="KW-0175">Coiled coil</keyword>
<evidence type="ECO:0000256" key="2">
    <source>
        <dbReference type="SAM" id="Coils"/>
    </source>
</evidence>
<evidence type="ECO:0000259" key="3">
    <source>
        <dbReference type="PROSITE" id="PS50983"/>
    </source>
</evidence>
<dbReference type="InterPro" id="IPR002491">
    <property type="entry name" value="ABC_transptr_periplasmic_BD"/>
</dbReference>
<dbReference type="EMBL" id="BSEO01000014">
    <property type="protein sequence ID" value="GLJ80621.1"/>
    <property type="molecule type" value="Genomic_DNA"/>
</dbReference>
<gene>
    <name evidence="4" type="ORF">GCM10017586_23040</name>
</gene>
<comment type="similarity">
    <text evidence="1">Belongs to the bacterial solute-binding protein 8 family.</text>
</comment>
<dbReference type="PANTHER" id="PTHR30535:SF7">
    <property type="entry name" value="IRON(III) DICITRATE-BINDING PROTEIN"/>
    <property type="match status" value="1"/>
</dbReference>
<accession>A0A9W6HI81</accession>
<dbReference type="AlphaFoldDB" id="A0A9W6HI81"/>
<proteinExistence type="inferred from homology"/>